<dbReference type="HOGENOM" id="CLU_036032_1_0_3"/>
<dbReference type="OrthoDB" id="9776898at2"/>
<dbReference type="Gene3D" id="3.40.630.30">
    <property type="match status" value="1"/>
</dbReference>
<dbReference type="STRING" id="167539.Pro_0125"/>
<protein>
    <submittedName>
        <fullName evidence="1">Uncharacterized conserved protein</fullName>
    </submittedName>
</protein>
<dbReference type="InterPro" id="IPR016181">
    <property type="entry name" value="Acyl_CoA_acyltransferase"/>
</dbReference>
<dbReference type="SUPFAM" id="SSF55729">
    <property type="entry name" value="Acyl-CoA N-acyltransferases (Nat)"/>
    <property type="match status" value="1"/>
</dbReference>
<gene>
    <name evidence="1" type="ordered locus">Pro_0125</name>
</gene>
<dbReference type="eggNOG" id="COG3146">
    <property type="taxonomic scope" value="Bacteria"/>
</dbReference>
<dbReference type="PANTHER" id="PTHR47017">
    <property type="entry name" value="ACYL-COA"/>
    <property type="match status" value="1"/>
</dbReference>
<proteinExistence type="predicted"/>
<accession>Q7VE88</accession>
<dbReference type="KEGG" id="pma:Pro_0125"/>
<dbReference type="AlphaFoldDB" id="Q7VE88"/>
<keyword evidence="2" id="KW-1185">Reference proteome</keyword>
<dbReference type="RefSeq" id="WP_011124280.1">
    <property type="nucleotide sequence ID" value="NC_005042.1"/>
</dbReference>
<evidence type="ECO:0000313" key="1">
    <source>
        <dbReference type="EMBL" id="AAP99171.1"/>
    </source>
</evidence>
<dbReference type="PATRIC" id="fig|167539.5.peg.131"/>
<dbReference type="Proteomes" id="UP000001420">
    <property type="component" value="Chromosome"/>
</dbReference>
<organism evidence="1 2">
    <name type="scientific">Prochlorococcus marinus (strain SARG / CCMP1375 / SS120)</name>
    <dbReference type="NCBI Taxonomy" id="167539"/>
    <lineage>
        <taxon>Bacteria</taxon>
        <taxon>Bacillati</taxon>
        <taxon>Cyanobacteriota</taxon>
        <taxon>Cyanophyceae</taxon>
        <taxon>Synechococcales</taxon>
        <taxon>Prochlorococcaceae</taxon>
        <taxon>Prochlorococcus</taxon>
    </lineage>
</organism>
<name>Q7VE88_PROMA</name>
<dbReference type="EnsemblBacteria" id="AAP99171">
    <property type="protein sequence ID" value="AAP99171"/>
    <property type="gene ID" value="Pro_0125"/>
</dbReference>
<dbReference type="EMBL" id="AE017126">
    <property type="protein sequence ID" value="AAP99171.1"/>
    <property type="molecule type" value="Genomic_DNA"/>
</dbReference>
<dbReference type="PANTHER" id="PTHR47017:SF1">
    <property type="entry name" value="ACYL-COA"/>
    <property type="match status" value="1"/>
</dbReference>
<evidence type="ECO:0000313" key="2">
    <source>
        <dbReference type="Proteomes" id="UP000001420"/>
    </source>
</evidence>
<reference evidence="1 2" key="1">
    <citation type="journal article" date="2003" name="Proc. Natl. Acad. Sci. U.S.A.">
        <title>Genome sequence of the cyanobacterium Prochlorococcus marinus SS120, a nearly minimal oxyphototrophic genome.</title>
        <authorList>
            <person name="Dufresne A."/>
            <person name="Salanoubat M."/>
            <person name="Partensky F."/>
            <person name="Artiguenave F."/>
            <person name="Axmann I.M."/>
            <person name="Barbe V."/>
            <person name="Duprat S."/>
            <person name="Galperin M.Y."/>
            <person name="Koonin E.V."/>
            <person name="Le Gall F."/>
            <person name="Makarova K.S."/>
            <person name="Ostrowski M."/>
            <person name="Oztas S."/>
            <person name="Robert C."/>
            <person name="Rogozin I.B."/>
            <person name="Scanlan D.J."/>
            <person name="Tandeau de Marsac N."/>
            <person name="Weissenbach J."/>
            <person name="Wincker P."/>
            <person name="Wolf Y.I."/>
            <person name="Hess W.R."/>
        </authorList>
    </citation>
    <scope>NUCLEOTIDE SEQUENCE [LARGE SCALE GENOMIC DNA]</scope>
    <source>
        <strain evidence="2">SARG / CCMP1375 / SS120</strain>
    </source>
</reference>
<dbReference type="Pfam" id="PF04339">
    <property type="entry name" value="FemAB_like"/>
    <property type="match status" value="1"/>
</dbReference>
<dbReference type="InterPro" id="IPR007434">
    <property type="entry name" value="FemAB-like"/>
</dbReference>
<sequence>MKSSTTFRWHRSIKEIPREKWAHLVNKKVLPFYDWNWLNALEESESVSSRYGWQPLHLSLWENNRLISLAPLYLKNHSYGEFIFDQAFANLSNRLSVPYYPKLIGMSPLSPIEGYKFFISSEKDSREITEVMMKIIDEFAINNNISSCNFLYVDPSWKKHGESANCSSWINKQTLWSSHGEQSFEDYLARFNSNQRRNIKKERQSITKTDLRISIINGEEINLAMMEMMHNFYEAHCSRWGAWGSKYLTKAFFERLANKDLANNIVLFNANRGNPKEPIAMSFCITDYQTLWGRYWGSKEEIKNLHFELCYYSPISWAIKNGIKEFDPGAGGNQKMRRGFTATPRFSLHRWYDNTMAQIIKDWLPKANNMMKEEINASNNEVPFIHTKIDL</sequence>